<evidence type="ECO:0000256" key="2">
    <source>
        <dbReference type="SAM" id="Phobius"/>
    </source>
</evidence>
<feature type="region of interest" description="Disordered" evidence="1">
    <location>
        <begin position="1"/>
        <end position="22"/>
    </location>
</feature>
<protein>
    <submittedName>
        <fullName evidence="3">Uncharacterized protein</fullName>
    </submittedName>
</protein>
<feature type="compositionally biased region" description="Basic residues" evidence="1">
    <location>
        <begin position="1"/>
        <end position="13"/>
    </location>
</feature>
<comment type="caution">
    <text evidence="3">The sequence shown here is derived from an EMBL/GenBank/DDBJ whole genome shotgun (WGS) entry which is preliminary data.</text>
</comment>
<feature type="transmembrane region" description="Helical" evidence="2">
    <location>
        <begin position="174"/>
        <end position="193"/>
    </location>
</feature>
<evidence type="ECO:0000313" key="3">
    <source>
        <dbReference type="EMBL" id="ROP42900.1"/>
    </source>
</evidence>
<accession>A0A3N1HK91</accession>
<evidence type="ECO:0000256" key="1">
    <source>
        <dbReference type="SAM" id="MobiDB-lite"/>
    </source>
</evidence>
<gene>
    <name evidence="3" type="ORF">EDC03_2189</name>
</gene>
<feature type="transmembrane region" description="Helical" evidence="2">
    <location>
        <begin position="92"/>
        <end position="112"/>
    </location>
</feature>
<keyword evidence="2" id="KW-0812">Transmembrane</keyword>
<keyword evidence="2" id="KW-1133">Transmembrane helix</keyword>
<dbReference type="AlphaFoldDB" id="A0A3N1HK91"/>
<keyword evidence="4" id="KW-1185">Reference proteome</keyword>
<feature type="transmembrane region" description="Helical" evidence="2">
    <location>
        <begin position="31"/>
        <end position="52"/>
    </location>
</feature>
<feature type="transmembrane region" description="Helical" evidence="2">
    <location>
        <begin position="58"/>
        <end position="80"/>
    </location>
</feature>
<proteinExistence type="predicted"/>
<dbReference type="EMBL" id="RJKN01000005">
    <property type="protein sequence ID" value="ROP42900.1"/>
    <property type="molecule type" value="Genomic_DNA"/>
</dbReference>
<organism evidence="3 4">
    <name type="scientific">Pseudokineococcus lusitanus</name>
    <dbReference type="NCBI Taxonomy" id="763993"/>
    <lineage>
        <taxon>Bacteria</taxon>
        <taxon>Bacillati</taxon>
        <taxon>Actinomycetota</taxon>
        <taxon>Actinomycetes</taxon>
        <taxon>Kineosporiales</taxon>
        <taxon>Kineosporiaceae</taxon>
        <taxon>Pseudokineococcus</taxon>
    </lineage>
</organism>
<name>A0A3N1HK91_9ACTN</name>
<dbReference type="InParanoid" id="A0A3N1HK91"/>
<evidence type="ECO:0000313" key="4">
    <source>
        <dbReference type="Proteomes" id="UP000276232"/>
    </source>
</evidence>
<sequence length="209" mass="21034">MSRARGHVGRGPRRYGPAVGEPPPLVDPRRWGSLVGLAGGVVFVASYSSALGPVVQPVAWVLALAGVATALVGHYVRPVALGPLTRPGPPALLAYLACVAGELALIAVGSRALEAAGRGDLRPALIAAVVGLHFVPFAAVFRERMFLHLGVVVALLGAAGLLVGALGVARAADAAAVVAGVVLVGFVAAYALGRYAPADRGRLRATPPA</sequence>
<reference evidence="3 4" key="1">
    <citation type="journal article" date="2015" name="Stand. Genomic Sci.">
        <title>Genomic Encyclopedia of Bacterial and Archaeal Type Strains, Phase III: the genomes of soil and plant-associated and newly described type strains.</title>
        <authorList>
            <person name="Whitman W.B."/>
            <person name="Woyke T."/>
            <person name="Klenk H.P."/>
            <person name="Zhou Y."/>
            <person name="Lilburn T.G."/>
            <person name="Beck B.J."/>
            <person name="De Vos P."/>
            <person name="Vandamme P."/>
            <person name="Eisen J.A."/>
            <person name="Garrity G."/>
            <person name="Hugenholtz P."/>
            <person name="Kyrpides N.C."/>
        </authorList>
    </citation>
    <scope>NUCLEOTIDE SEQUENCE [LARGE SCALE GENOMIC DNA]</scope>
    <source>
        <strain evidence="3 4">CECT 7306</strain>
    </source>
</reference>
<dbReference type="Proteomes" id="UP000276232">
    <property type="component" value="Unassembled WGS sequence"/>
</dbReference>
<feature type="transmembrane region" description="Helical" evidence="2">
    <location>
        <begin position="146"/>
        <end position="168"/>
    </location>
</feature>
<feature type="transmembrane region" description="Helical" evidence="2">
    <location>
        <begin position="124"/>
        <end position="141"/>
    </location>
</feature>
<keyword evidence="2" id="KW-0472">Membrane</keyword>